<dbReference type="FunFam" id="2.70.70.10:FF:000006">
    <property type="entry name" value="M23 family peptidase"/>
    <property type="match status" value="1"/>
</dbReference>
<dbReference type="AlphaFoldDB" id="E8LU67"/>
<evidence type="ECO:0000256" key="2">
    <source>
        <dbReference type="SAM" id="Coils"/>
    </source>
</evidence>
<proteinExistence type="predicted"/>
<accession>E8LU67</accession>
<feature type="domain" description="M23ase beta-sheet core" evidence="3">
    <location>
        <begin position="160"/>
        <end position="256"/>
    </location>
</feature>
<dbReference type="eggNOG" id="COG0739">
    <property type="taxonomic scope" value="Bacteria"/>
</dbReference>
<dbReference type="PANTHER" id="PTHR21666:SF289">
    <property type="entry name" value="L-ALA--D-GLU ENDOPEPTIDASE"/>
    <property type="match status" value="1"/>
</dbReference>
<reference evidence="4 5" key="1">
    <citation type="journal article" date="2012" name="Int. J. Syst. Evol. Microbiol.">
        <title>Vibrio caribbeanicus sp. nov., isolated from the marine sponge Scleritoderma cyanea.</title>
        <authorList>
            <person name="Hoffmann M."/>
            <person name="Monday S.R."/>
            <person name="Allard M.W."/>
            <person name="Strain E.A."/>
            <person name="Whittaker P."/>
            <person name="Naum M."/>
            <person name="McCarthy P.J."/>
            <person name="Lopez J.V."/>
            <person name="Fischer M."/>
            <person name="Brown E.W."/>
        </authorList>
    </citation>
    <scope>NUCLEOTIDE SEQUENCE [LARGE SCALE GENOMIC DNA]</scope>
    <source>
        <strain evidence="4 5">LMG 20546</strain>
    </source>
</reference>
<dbReference type="InterPro" id="IPR050570">
    <property type="entry name" value="Cell_wall_metabolism_enzyme"/>
</dbReference>
<dbReference type="GO" id="GO:0004222">
    <property type="term" value="F:metalloendopeptidase activity"/>
    <property type="evidence" value="ECO:0007669"/>
    <property type="project" value="TreeGrafter"/>
</dbReference>
<evidence type="ECO:0000313" key="5">
    <source>
        <dbReference type="Proteomes" id="UP000004371"/>
    </source>
</evidence>
<dbReference type="CDD" id="cd12797">
    <property type="entry name" value="M23_peptidase"/>
    <property type="match status" value="1"/>
</dbReference>
<evidence type="ECO:0000259" key="3">
    <source>
        <dbReference type="Pfam" id="PF01551"/>
    </source>
</evidence>
<name>E8LU67_9VIBR</name>
<dbReference type="Proteomes" id="UP000004371">
    <property type="component" value="Unassembled WGS sequence"/>
</dbReference>
<dbReference type="InterPro" id="IPR016047">
    <property type="entry name" value="M23ase_b-sheet_dom"/>
</dbReference>
<evidence type="ECO:0000313" key="4">
    <source>
        <dbReference type="EMBL" id="EGA65732.1"/>
    </source>
</evidence>
<dbReference type="PANTHER" id="PTHR21666">
    <property type="entry name" value="PEPTIDASE-RELATED"/>
    <property type="match status" value="1"/>
</dbReference>
<dbReference type="InterPro" id="IPR011055">
    <property type="entry name" value="Dup_hybrid_motif"/>
</dbReference>
<dbReference type="EMBL" id="AEVS01000062">
    <property type="protein sequence ID" value="EGA65732.1"/>
    <property type="molecule type" value="Genomic_DNA"/>
</dbReference>
<dbReference type="Pfam" id="PF01551">
    <property type="entry name" value="Peptidase_M23"/>
    <property type="match status" value="1"/>
</dbReference>
<sequence length="315" mass="35022">MAVSGVAGTRFLNLSPTTIRRIKLSLLFAILVFGALVTVLVLKIGSAADSQRQVQQLSDKAQQLEQLLAEKELQLTQQLNDKEQLKQELVYVEQKLTGIESAMSLPDEALELRERADIAALSTAARHQMLQLIPSGKPVKVGYLSSKYGRRTHPVKKTWKMHRGIDYAVNIGTPIYAPADGVVELTRKSNKGSGNFLRLIHSFGFTSSYSHLKAFKVKPGEYVKKGDLIALSGNTGLSTGYHLHYEVRLVGRALDPLPFTQWEMNNFAAIFESNKDVKWDYLVNKIENRIATSHRLSSLTEPTSVESSNLLVTSK</sequence>
<comment type="caution">
    <text evidence="4">The sequence shown here is derived from an EMBL/GenBank/DDBJ whole genome shotgun (WGS) entry which is preliminary data.</text>
</comment>
<keyword evidence="1" id="KW-0732">Signal</keyword>
<gene>
    <name evidence="4" type="ORF">VIBR0546_21645</name>
</gene>
<dbReference type="Gene3D" id="2.70.70.10">
    <property type="entry name" value="Glucose Permease (Domain IIA)"/>
    <property type="match status" value="1"/>
</dbReference>
<keyword evidence="2" id="KW-0175">Coiled coil</keyword>
<dbReference type="SUPFAM" id="SSF51261">
    <property type="entry name" value="Duplicated hybrid motif"/>
    <property type="match status" value="1"/>
</dbReference>
<organism evidence="4 5">
    <name type="scientific">Vibrio brasiliensis LMG 20546</name>
    <dbReference type="NCBI Taxonomy" id="945543"/>
    <lineage>
        <taxon>Bacteria</taxon>
        <taxon>Pseudomonadati</taxon>
        <taxon>Pseudomonadota</taxon>
        <taxon>Gammaproteobacteria</taxon>
        <taxon>Vibrionales</taxon>
        <taxon>Vibrionaceae</taxon>
        <taxon>Vibrio</taxon>
        <taxon>Vibrio oreintalis group</taxon>
    </lineage>
</organism>
<dbReference type="STRING" id="945543.VIBR0546_21645"/>
<feature type="coiled-coil region" evidence="2">
    <location>
        <begin position="47"/>
        <end position="102"/>
    </location>
</feature>
<protein>
    <submittedName>
        <fullName evidence="4">Putative TagE protein</fullName>
    </submittedName>
</protein>
<keyword evidence="5" id="KW-1185">Reference proteome</keyword>
<evidence type="ECO:0000256" key="1">
    <source>
        <dbReference type="ARBA" id="ARBA00022729"/>
    </source>
</evidence>